<evidence type="ECO:0000256" key="9">
    <source>
        <dbReference type="ARBA" id="ARBA00070492"/>
    </source>
</evidence>
<dbReference type="PANTHER" id="PTHR31363">
    <property type="entry name" value="TRAF3-INTERACTING PROTEIN 1"/>
    <property type="match status" value="1"/>
</dbReference>
<protein>
    <recommendedName>
        <fullName evidence="9">TRAF3-interacting protein 1</fullName>
    </recommendedName>
</protein>
<dbReference type="FunFam" id="1.10.418.50:FF:000001">
    <property type="entry name" value="TRAF3-interacting protein 1 isoform X1"/>
    <property type="match status" value="1"/>
</dbReference>
<dbReference type="PANTHER" id="PTHR31363:SF0">
    <property type="entry name" value="TRAF3-INTERACTING PROTEIN 1"/>
    <property type="match status" value="1"/>
</dbReference>
<feature type="coiled-coil region" evidence="10">
    <location>
        <begin position="455"/>
        <end position="517"/>
    </location>
</feature>
<evidence type="ECO:0000256" key="7">
    <source>
        <dbReference type="ARBA" id="ARBA00023273"/>
    </source>
</evidence>
<dbReference type="GO" id="GO:0005930">
    <property type="term" value="C:axoneme"/>
    <property type="evidence" value="ECO:0007669"/>
    <property type="project" value="UniProtKB-SubCell"/>
</dbReference>
<reference evidence="14 15" key="1">
    <citation type="submission" date="2019-04" db="EMBL/GenBank/DDBJ databases">
        <title>Annotation for the trematode Fasciola gigantica.</title>
        <authorList>
            <person name="Choi Y.-J."/>
        </authorList>
    </citation>
    <scope>NUCLEOTIDE SEQUENCE [LARGE SCALE GENOMIC DNA]</scope>
    <source>
        <strain evidence="14">Uganda_cow_1</strain>
    </source>
</reference>
<feature type="compositionally biased region" description="Polar residues" evidence="11">
    <location>
        <begin position="399"/>
        <end position="411"/>
    </location>
</feature>
<feature type="region of interest" description="Disordered" evidence="11">
    <location>
        <begin position="135"/>
        <end position="362"/>
    </location>
</feature>
<dbReference type="InterPro" id="IPR040468">
    <property type="entry name" value="TRAF3IP1_N"/>
</dbReference>
<dbReference type="GO" id="GO:0036064">
    <property type="term" value="C:ciliary basal body"/>
    <property type="evidence" value="ECO:0007669"/>
    <property type="project" value="TreeGrafter"/>
</dbReference>
<organism evidence="14 15">
    <name type="scientific">Fasciola gigantica</name>
    <name type="common">Giant liver fluke</name>
    <dbReference type="NCBI Taxonomy" id="46835"/>
    <lineage>
        <taxon>Eukaryota</taxon>
        <taxon>Metazoa</taxon>
        <taxon>Spiralia</taxon>
        <taxon>Lophotrochozoa</taxon>
        <taxon>Platyhelminthes</taxon>
        <taxon>Trematoda</taxon>
        <taxon>Digenea</taxon>
        <taxon>Plagiorchiida</taxon>
        <taxon>Echinostomata</taxon>
        <taxon>Echinostomatoidea</taxon>
        <taxon>Fasciolidae</taxon>
        <taxon>Fasciola</taxon>
    </lineage>
</organism>
<evidence type="ECO:0000256" key="1">
    <source>
        <dbReference type="ARBA" id="ARBA00004120"/>
    </source>
</evidence>
<dbReference type="GO" id="GO:0042073">
    <property type="term" value="P:intraciliary transport"/>
    <property type="evidence" value="ECO:0007669"/>
    <property type="project" value="TreeGrafter"/>
</dbReference>
<proteinExistence type="inferred from homology"/>
<evidence type="ECO:0000256" key="10">
    <source>
        <dbReference type="SAM" id="Coils"/>
    </source>
</evidence>
<evidence type="ECO:0000256" key="8">
    <source>
        <dbReference type="ARBA" id="ARBA00043971"/>
    </source>
</evidence>
<evidence type="ECO:0000256" key="2">
    <source>
        <dbReference type="ARBA" id="ARBA00004430"/>
    </source>
</evidence>
<dbReference type="Gene3D" id="1.10.418.50">
    <property type="entry name" value="Microtubule-binding protein MIP-T3"/>
    <property type="match status" value="1"/>
</dbReference>
<accession>A0A504Z295</accession>
<name>A0A504Z295_FASGI</name>
<sequence length="569" mass="63989">MDIDPRIIKRTQDTLGKIIRKPTLTDKLLSRPPFRFLHDIFTAFIRATGLMKGLFTPEELVADNVKEKDSKLAFLQKVVDYLSIVHDTVIPVRTMSIIAGKEPEKTNELLYLLAETINRGVDNDECVQRVLQNGGRAALKKTKPHSPETTPGATKEKSRGETREKPNEPQGDKESVHKREEIDEKSRRHRKTEKDKTDDKSRRSTTRQKIAEDVTEQMAAEKKEEETKRKQEKREAEKITPEKKNDSGRQSGVGLDRQSRGNSRCGSTGQDKAHEDDTAKTTTVPSDSPVQPAKLVRPPSAKGNRVRKEESLISSSVIHSLPEEHKSGEALEARLAPPRTRKSMEPGIEEPQPMSGLSGNRTTGLIIPETQQESDDDDDDAQFVIEETVGGDTGLMLSKSPSAQDQSSQEHGSLVNKMLQSKRELEGGNLMSHTSGDAQPYSMGTVDELTRQRERAQIEKEVAKLCETLQTLSRSAMPLGKLMDYVQEDLDSMQQEYERWTNENQALKIKLREEESRTQAAIEPLKAQLSELQNYAAEQRNAISTFKAKILSNEDRIQDLLAKSLERVH</sequence>
<feature type="region of interest" description="Disordered" evidence="11">
    <location>
        <begin position="391"/>
        <end position="442"/>
    </location>
</feature>
<comment type="subcellular location">
    <subcellularLocation>
        <location evidence="2">Cytoplasm</location>
        <location evidence="2">Cytoskeleton</location>
        <location evidence="2">Cilium axoneme</location>
    </subcellularLocation>
    <subcellularLocation>
        <location evidence="1">Cytoplasm</location>
        <location evidence="1">Cytoskeleton</location>
        <location evidence="1">Cilium basal body</location>
    </subcellularLocation>
</comment>
<keyword evidence="6" id="KW-0206">Cytoskeleton</keyword>
<evidence type="ECO:0000256" key="5">
    <source>
        <dbReference type="ARBA" id="ARBA00023054"/>
    </source>
</evidence>
<evidence type="ECO:0000256" key="11">
    <source>
        <dbReference type="SAM" id="MobiDB-lite"/>
    </source>
</evidence>
<evidence type="ECO:0000259" key="12">
    <source>
        <dbReference type="Pfam" id="PF10243"/>
    </source>
</evidence>
<keyword evidence="5 10" id="KW-0175">Coiled coil</keyword>
<dbReference type="Pfam" id="PF17749">
    <property type="entry name" value="MIP-T3_C"/>
    <property type="match status" value="1"/>
</dbReference>
<dbReference type="Proteomes" id="UP000316759">
    <property type="component" value="Unassembled WGS sequence"/>
</dbReference>
<feature type="compositionally biased region" description="Polar residues" evidence="11">
    <location>
        <begin position="280"/>
        <end position="289"/>
    </location>
</feature>
<feature type="compositionally biased region" description="Basic and acidic residues" evidence="11">
    <location>
        <begin position="154"/>
        <end position="202"/>
    </location>
</feature>
<dbReference type="GO" id="GO:0048513">
    <property type="term" value="P:animal organ development"/>
    <property type="evidence" value="ECO:0007669"/>
    <property type="project" value="UniProtKB-ARBA"/>
</dbReference>
<evidence type="ECO:0000313" key="15">
    <source>
        <dbReference type="Proteomes" id="UP000316759"/>
    </source>
</evidence>
<feature type="domain" description="TRAF3-interacting protein 1 C-terminal" evidence="13">
    <location>
        <begin position="408"/>
        <end position="562"/>
    </location>
</feature>
<dbReference type="InterPro" id="IPR041476">
    <property type="entry name" value="TRAF3IP1_C"/>
</dbReference>
<evidence type="ECO:0000259" key="13">
    <source>
        <dbReference type="Pfam" id="PF17749"/>
    </source>
</evidence>
<evidence type="ECO:0000313" key="14">
    <source>
        <dbReference type="EMBL" id="TPP64647.1"/>
    </source>
</evidence>
<dbReference type="EMBL" id="SUNJ01004174">
    <property type="protein sequence ID" value="TPP64647.1"/>
    <property type="molecule type" value="Genomic_DNA"/>
</dbReference>
<feature type="domain" description="TRAF3-interacting protein 1 N-terminal" evidence="12">
    <location>
        <begin position="8"/>
        <end position="116"/>
    </location>
</feature>
<dbReference type="GO" id="GO:0060271">
    <property type="term" value="P:cilium assembly"/>
    <property type="evidence" value="ECO:0007669"/>
    <property type="project" value="TreeGrafter"/>
</dbReference>
<dbReference type="GO" id="GO:0030992">
    <property type="term" value="C:intraciliary transport particle B"/>
    <property type="evidence" value="ECO:0007669"/>
    <property type="project" value="TreeGrafter"/>
</dbReference>
<dbReference type="OrthoDB" id="10258914at2759"/>
<feature type="compositionally biased region" description="Basic and acidic residues" evidence="11">
    <location>
        <begin position="321"/>
        <end position="332"/>
    </location>
</feature>
<evidence type="ECO:0000256" key="6">
    <source>
        <dbReference type="ARBA" id="ARBA00023212"/>
    </source>
</evidence>
<feature type="compositionally biased region" description="Basic and acidic residues" evidence="11">
    <location>
        <begin position="219"/>
        <end position="247"/>
    </location>
</feature>
<dbReference type="GO" id="GO:0048731">
    <property type="term" value="P:system development"/>
    <property type="evidence" value="ECO:0007669"/>
    <property type="project" value="UniProtKB-ARBA"/>
</dbReference>
<dbReference type="GO" id="GO:0008017">
    <property type="term" value="F:microtubule binding"/>
    <property type="evidence" value="ECO:0007669"/>
    <property type="project" value="InterPro"/>
</dbReference>
<comment type="caution">
    <text evidence="14">The sequence shown here is derived from an EMBL/GenBank/DDBJ whole genome shotgun (WGS) entry which is preliminary data.</text>
</comment>
<gene>
    <name evidence="14" type="ORF">FGIG_04737</name>
</gene>
<dbReference type="InterPro" id="IPR018799">
    <property type="entry name" value="TRAF3IP1"/>
</dbReference>
<dbReference type="STRING" id="46835.A0A504Z295"/>
<feature type="compositionally biased region" description="Polar residues" evidence="11">
    <location>
        <begin position="260"/>
        <end position="270"/>
    </location>
</feature>
<dbReference type="InterPro" id="IPR042576">
    <property type="entry name" value="TRAF3IP1_N_sf"/>
</dbReference>
<evidence type="ECO:0000256" key="3">
    <source>
        <dbReference type="ARBA" id="ARBA00022490"/>
    </source>
</evidence>
<keyword evidence="3" id="KW-0963">Cytoplasm</keyword>
<evidence type="ECO:0000256" key="4">
    <source>
        <dbReference type="ARBA" id="ARBA00022794"/>
    </source>
</evidence>
<comment type="similarity">
    <text evidence="8">Belongs to the TRAF3IP1 family.</text>
</comment>
<dbReference type="GO" id="GO:0070507">
    <property type="term" value="P:regulation of microtubule cytoskeleton organization"/>
    <property type="evidence" value="ECO:0007669"/>
    <property type="project" value="TreeGrafter"/>
</dbReference>
<keyword evidence="15" id="KW-1185">Reference proteome</keyword>
<dbReference type="AlphaFoldDB" id="A0A504Z295"/>
<keyword evidence="7" id="KW-0966">Cell projection</keyword>
<dbReference type="Pfam" id="PF10243">
    <property type="entry name" value="MIP-T3"/>
    <property type="match status" value="1"/>
</dbReference>
<keyword evidence="4" id="KW-0970">Cilium biogenesis/degradation</keyword>